<evidence type="ECO:0000313" key="7">
    <source>
        <dbReference type="EMBL" id="QNO50883.1"/>
    </source>
</evidence>
<gene>
    <name evidence="7" type="primary">ths</name>
    <name evidence="7" type="ORF">CGMOHENL_00026</name>
</gene>
<dbReference type="GO" id="GO:0005524">
    <property type="term" value="F:ATP binding"/>
    <property type="evidence" value="ECO:0007669"/>
    <property type="project" value="UniProtKB-KW"/>
</dbReference>
<feature type="region of interest" description="Disordered" evidence="6">
    <location>
        <begin position="571"/>
        <end position="607"/>
    </location>
</feature>
<keyword evidence="4 5" id="KW-0143">Chaperone</keyword>
<dbReference type="InterPro" id="IPR027410">
    <property type="entry name" value="TCP-1-like_intermed_sf"/>
</dbReference>
<evidence type="ECO:0000256" key="6">
    <source>
        <dbReference type="SAM" id="MobiDB-lite"/>
    </source>
</evidence>
<reference evidence="7" key="1">
    <citation type="submission" date="2020-06" db="EMBL/GenBank/DDBJ databases">
        <title>Unique genomic features of the anaerobic methanotrophic archaea.</title>
        <authorList>
            <person name="Chadwick G.L."/>
            <person name="Skennerton C.T."/>
            <person name="Laso-Perez R."/>
            <person name="Leu A.O."/>
            <person name="Speth D.R."/>
            <person name="Yu H."/>
            <person name="Morgan-Lang C."/>
            <person name="Hatzenpichler R."/>
            <person name="Goudeau D."/>
            <person name="Malmstrom R."/>
            <person name="Brazelton W.J."/>
            <person name="Woyke T."/>
            <person name="Hallam S.J."/>
            <person name="Tyson G.W."/>
            <person name="Wegener G."/>
            <person name="Boetius A."/>
            <person name="Orphan V."/>
        </authorList>
    </citation>
    <scope>NUCLEOTIDE SEQUENCE</scope>
</reference>
<dbReference type="SUPFAM" id="SSF52029">
    <property type="entry name" value="GroEL apical domain-like"/>
    <property type="match status" value="1"/>
</dbReference>
<dbReference type="Gene3D" id="3.30.260.10">
    <property type="entry name" value="TCP-1-like chaperonin intermediate domain"/>
    <property type="match status" value="1"/>
</dbReference>
<dbReference type="Gene3D" id="1.10.560.10">
    <property type="entry name" value="GroEL-like equatorial domain"/>
    <property type="match status" value="1"/>
</dbReference>
<dbReference type="InterPro" id="IPR027413">
    <property type="entry name" value="GROEL-like_equatorial_sf"/>
</dbReference>
<evidence type="ECO:0000256" key="3">
    <source>
        <dbReference type="ARBA" id="ARBA00022840"/>
    </source>
</evidence>
<dbReference type="InterPro" id="IPR027409">
    <property type="entry name" value="GroEL-like_apical_dom_sf"/>
</dbReference>
<evidence type="ECO:0000256" key="5">
    <source>
        <dbReference type="RuleBase" id="RU004187"/>
    </source>
</evidence>
<protein>
    <submittedName>
        <fullName evidence="7">Thermosome subunit</fullName>
    </submittedName>
</protein>
<dbReference type="Pfam" id="PF00118">
    <property type="entry name" value="Cpn60_TCP1"/>
    <property type="match status" value="2"/>
</dbReference>
<dbReference type="PRINTS" id="PR00304">
    <property type="entry name" value="TCOMPLEXTCP1"/>
</dbReference>
<dbReference type="InterPro" id="IPR017998">
    <property type="entry name" value="Chaperone_TCP-1"/>
</dbReference>
<organism evidence="7">
    <name type="scientific">Candidatus Methanophagaceae archaeon ANME-1 ERB6</name>
    <dbReference type="NCBI Taxonomy" id="2759912"/>
    <lineage>
        <taxon>Archaea</taxon>
        <taxon>Methanobacteriati</taxon>
        <taxon>Methanobacteriota</taxon>
        <taxon>Stenosarchaea group</taxon>
        <taxon>Methanomicrobia</taxon>
        <taxon>Candidatus Methanophagales</taxon>
        <taxon>Candidatus Methanophagaceae</taxon>
    </lineage>
</organism>
<dbReference type="EMBL" id="MT631454">
    <property type="protein sequence ID" value="QNO50883.1"/>
    <property type="molecule type" value="Genomic_DNA"/>
</dbReference>
<sequence length="607" mass="65746">MTIKEELPPGAVSPEEIQEANVLVSATFSDMFKPIIGPFGSKMLITQGATKIEAADLVSGNAYSLIKELKHMHPTADILVNAGLTQGEKVGDGVATVMILTGELVKRGFELKNEGVHQNIVVKGYELALERVKDVLAEIAAEVDVRGAVGDELLRCVAKTALKKGDYYAEDQLADAVVQSIKRISDDDSDGAGAGNKPIDVDDIAIETKSGGRMQETGFAEGVVVDREVLAALPTEMTPARIALLDFPLEHKESKIKGRRELKTGTGARERSKAGETLGALDIHVKLSKPSQFREFREARAKIFDAVVDPVVKSGANVICCRWGVDDDALGKFRRAGIMLIKRVKLTDMRRLERSTGGKIVKDVSDLSEDKFGSAGRVVQREISGDNYVFFEQCSHKKSATMFIRGASTRVLEGLVGEIKSALHAVAQLFEDNRVVPGGGAVEMECAHRVRKFAKKIPSKEQLAMDAFADALESIPTALAKNNGMDQIDALTKLRAEHFAGDKNAGISGSDKCCVKDVMKEGIIDPLSVKLQAFISATEAATGMMKIDDLHIANSAARAEAANPEAQIAGRTRELIDAERNPPEFDFRGGRLKYTGKDEKKPKSVYR</sequence>
<comment type="similarity">
    <text evidence="1 5">Belongs to the TCP-1 chaperonin family.</text>
</comment>
<dbReference type="GO" id="GO:0140662">
    <property type="term" value="F:ATP-dependent protein folding chaperone"/>
    <property type="evidence" value="ECO:0007669"/>
    <property type="project" value="InterPro"/>
</dbReference>
<dbReference type="Gene3D" id="3.50.7.10">
    <property type="entry name" value="GroEL"/>
    <property type="match status" value="1"/>
</dbReference>
<dbReference type="AlphaFoldDB" id="A0A7G9YS99"/>
<evidence type="ECO:0000256" key="1">
    <source>
        <dbReference type="ARBA" id="ARBA00008020"/>
    </source>
</evidence>
<evidence type="ECO:0000256" key="4">
    <source>
        <dbReference type="ARBA" id="ARBA00023186"/>
    </source>
</evidence>
<keyword evidence="2 5" id="KW-0547">Nucleotide-binding</keyword>
<dbReference type="PANTHER" id="PTHR11353">
    <property type="entry name" value="CHAPERONIN"/>
    <property type="match status" value="1"/>
</dbReference>
<keyword evidence="3 5" id="KW-0067">ATP-binding</keyword>
<dbReference type="InterPro" id="IPR002423">
    <property type="entry name" value="Cpn60/GroEL/TCP-1"/>
</dbReference>
<evidence type="ECO:0000256" key="2">
    <source>
        <dbReference type="ARBA" id="ARBA00022741"/>
    </source>
</evidence>
<proteinExistence type="inferred from homology"/>
<name>A0A7G9YS99_9EURY</name>
<dbReference type="SUPFAM" id="SSF54849">
    <property type="entry name" value="GroEL-intermediate domain like"/>
    <property type="match status" value="1"/>
</dbReference>
<dbReference type="SUPFAM" id="SSF48592">
    <property type="entry name" value="GroEL equatorial domain-like"/>
    <property type="match status" value="1"/>
</dbReference>
<accession>A0A7G9YS99</accession>